<sequence length="84" mass="9851">MKKPIVYFQNDARFELRKLPTELIPQYKDYVDANGNYEIAHVYALAHPKLGQGLVHTSIVVKRYKNGNFETLNTFYKKMLDKDT</sequence>
<evidence type="ECO:0000313" key="1">
    <source>
        <dbReference type="EMBL" id="CAB4131084.1"/>
    </source>
</evidence>
<name>A0A6J5L9A9_9CAUD</name>
<gene>
    <name evidence="1" type="ORF">UFOVP128_56</name>
    <name evidence="2" type="ORF">UFOVP243_63</name>
</gene>
<protein>
    <submittedName>
        <fullName evidence="1">Uncharacterized protein</fullName>
    </submittedName>
</protein>
<evidence type="ECO:0000313" key="2">
    <source>
        <dbReference type="EMBL" id="CAB5222094.1"/>
    </source>
</evidence>
<dbReference type="EMBL" id="LR796239">
    <property type="protein sequence ID" value="CAB4131084.1"/>
    <property type="molecule type" value="Genomic_DNA"/>
</dbReference>
<proteinExistence type="predicted"/>
<reference evidence="1" key="1">
    <citation type="submission" date="2020-04" db="EMBL/GenBank/DDBJ databases">
        <authorList>
            <person name="Chiriac C."/>
            <person name="Salcher M."/>
            <person name="Ghai R."/>
            <person name="Kavagutti S V."/>
        </authorList>
    </citation>
    <scope>NUCLEOTIDE SEQUENCE</scope>
</reference>
<accession>A0A6J5L9A9</accession>
<organism evidence="1">
    <name type="scientific">uncultured Caudovirales phage</name>
    <dbReference type="NCBI Taxonomy" id="2100421"/>
    <lineage>
        <taxon>Viruses</taxon>
        <taxon>Duplodnaviria</taxon>
        <taxon>Heunggongvirae</taxon>
        <taxon>Uroviricota</taxon>
        <taxon>Caudoviricetes</taxon>
        <taxon>Peduoviridae</taxon>
        <taxon>Maltschvirus</taxon>
        <taxon>Maltschvirus maltsch</taxon>
    </lineage>
</organism>
<dbReference type="EMBL" id="LR798296">
    <property type="protein sequence ID" value="CAB5222094.1"/>
    <property type="molecule type" value="Genomic_DNA"/>
</dbReference>